<reference evidence="2" key="1">
    <citation type="submission" date="2019-11" db="EMBL/GenBank/DDBJ databases">
        <authorList>
            <person name="Liu Y."/>
            <person name="Hou J."/>
            <person name="Li T.-Q."/>
            <person name="Guan C.-H."/>
            <person name="Wu X."/>
            <person name="Wu H.-Z."/>
            <person name="Ling F."/>
            <person name="Zhang R."/>
            <person name="Shi X.-G."/>
            <person name="Ren J.-P."/>
            <person name="Chen E.-F."/>
            <person name="Sun J.-M."/>
        </authorList>
    </citation>
    <scope>NUCLEOTIDE SEQUENCE</scope>
    <source>
        <strain evidence="2">Adult_tree_wgs_1</strain>
        <tissue evidence="2">Leaves</tissue>
    </source>
</reference>
<dbReference type="AlphaFoldDB" id="A0A834LEP5"/>
<dbReference type="EMBL" id="WJXA01000008">
    <property type="protein sequence ID" value="KAF7136221.1"/>
    <property type="molecule type" value="Genomic_DNA"/>
</dbReference>
<gene>
    <name evidence="2" type="ORF">RHSIM_Rhsim08G0170200</name>
</gene>
<dbReference type="PANTHER" id="PTHR47076:SF1">
    <property type="entry name" value="NHL DOMAIN PROTEIN"/>
    <property type="match status" value="1"/>
</dbReference>
<comment type="caution">
    <text evidence="2">The sequence shown here is derived from an EMBL/GenBank/DDBJ whole genome shotgun (WGS) entry which is preliminary data.</text>
</comment>
<dbReference type="PANTHER" id="PTHR47076">
    <property type="entry name" value="NHL DOMAIN PROTEIN"/>
    <property type="match status" value="1"/>
</dbReference>
<evidence type="ECO:0000256" key="1">
    <source>
        <dbReference type="SAM" id="MobiDB-lite"/>
    </source>
</evidence>
<dbReference type="Proteomes" id="UP000626092">
    <property type="component" value="Unassembled WGS sequence"/>
</dbReference>
<evidence type="ECO:0000313" key="3">
    <source>
        <dbReference type="Proteomes" id="UP000626092"/>
    </source>
</evidence>
<keyword evidence="3" id="KW-1185">Reference proteome</keyword>
<dbReference type="OrthoDB" id="1723198at2759"/>
<sequence length="321" mass="36426">MQDREQVHHGPYQGDDDGQSKIDGHADAAPDDGEKEVERVQEEGDEAGDEEDVVPLVDELAAGVEDLFPPGPVAVGGGGFDGKAEWHWAKTVDRTDTYSSIGLLRRNGLRSKRDRRRRDKVSGVAGDETGFARDADLKNLESKSRDLKGLPGSELSVGVEFLALTGHNEFTPKDHAELDEDRADMVSQRDRCCSCLPRLGSLRSGPGEDGRRWVNALMKVREWTEVAAGPRWKTFIRRFNRTSRSGRHGKFQYDPLSYALNFDEGENNGDLNEEEHVIRGNFSMRYAQRPRRTWTRTRRRSPDHRVVTWNRVCDYNILRTY</sequence>
<name>A0A834LEP5_RHOSS</name>
<organism evidence="2 3">
    <name type="scientific">Rhododendron simsii</name>
    <name type="common">Sims's rhododendron</name>
    <dbReference type="NCBI Taxonomy" id="118357"/>
    <lineage>
        <taxon>Eukaryota</taxon>
        <taxon>Viridiplantae</taxon>
        <taxon>Streptophyta</taxon>
        <taxon>Embryophyta</taxon>
        <taxon>Tracheophyta</taxon>
        <taxon>Spermatophyta</taxon>
        <taxon>Magnoliopsida</taxon>
        <taxon>eudicotyledons</taxon>
        <taxon>Gunneridae</taxon>
        <taxon>Pentapetalae</taxon>
        <taxon>asterids</taxon>
        <taxon>Ericales</taxon>
        <taxon>Ericaceae</taxon>
        <taxon>Ericoideae</taxon>
        <taxon>Rhodoreae</taxon>
        <taxon>Rhododendron</taxon>
    </lineage>
</organism>
<feature type="region of interest" description="Disordered" evidence="1">
    <location>
        <begin position="1"/>
        <end position="54"/>
    </location>
</feature>
<feature type="compositionally biased region" description="Acidic residues" evidence="1">
    <location>
        <begin position="43"/>
        <end position="53"/>
    </location>
</feature>
<accession>A0A834LEP5</accession>
<protein>
    <submittedName>
        <fullName evidence="2">Uncharacterized protein</fullName>
    </submittedName>
</protein>
<proteinExistence type="predicted"/>
<feature type="compositionally biased region" description="Basic and acidic residues" evidence="1">
    <location>
        <begin position="18"/>
        <end position="28"/>
    </location>
</feature>
<evidence type="ECO:0000313" key="2">
    <source>
        <dbReference type="EMBL" id="KAF7136221.1"/>
    </source>
</evidence>